<dbReference type="SUPFAM" id="SSF81383">
    <property type="entry name" value="F-box domain"/>
    <property type="match status" value="1"/>
</dbReference>
<evidence type="ECO:0000259" key="1">
    <source>
        <dbReference type="PROSITE" id="PS50181"/>
    </source>
</evidence>
<organism evidence="2 3">
    <name type="scientific">Aspergillus sclerotialis</name>
    <dbReference type="NCBI Taxonomy" id="2070753"/>
    <lineage>
        <taxon>Eukaryota</taxon>
        <taxon>Fungi</taxon>
        <taxon>Dikarya</taxon>
        <taxon>Ascomycota</taxon>
        <taxon>Pezizomycotina</taxon>
        <taxon>Eurotiomycetes</taxon>
        <taxon>Eurotiomycetidae</taxon>
        <taxon>Eurotiales</taxon>
        <taxon>Aspergillaceae</taxon>
        <taxon>Aspergillus</taxon>
        <taxon>Aspergillus subgen. Polypaecilum</taxon>
    </lineage>
</organism>
<sequence>MKSMDFFVFHEVCWNRIMDHFDPSENLEASYTALEHMPLPYASQKLPKAGHETQVSLSELDRIPLEVCEYIAAGLSTKDVLNLRYVSRAKSLLFKSPHFWKTRFNINNERGFLFYSVKNFLLEGKELDWQLLYHCTNKIQCYQSFKFVIRNWERIRWLKDVTLAKSLGQEGKGGPLYFAGRALQHYHGTCYKGEHIERVHISQTLSEIAVSAMTDPRNNRVYVTGMGFIYEDDCPPVRIGYTSPGAVVVHEKDLNPQNENHRFSASQAPLKAHRHEYLSGSYSYPGGKIILRAKSLRGFHVGLGLDGVYMVSLIRDSGRSYYVGTPYEVNDDSDYDEWEGDMACYYDNMLLLEVKEVIATADDYKILDLGIRGVGIKHDTGAEKYWSEKWS</sequence>
<dbReference type="EMBL" id="MVGC01000239">
    <property type="protein sequence ID" value="RJE21284.1"/>
    <property type="molecule type" value="Genomic_DNA"/>
</dbReference>
<evidence type="ECO:0000313" key="2">
    <source>
        <dbReference type="EMBL" id="RJE21284.1"/>
    </source>
</evidence>
<dbReference type="AlphaFoldDB" id="A0A3A2ZPJ0"/>
<dbReference type="InterPro" id="IPR036047">
    <property type="entry name" value="F-box-like_dom_sf"/>
</dbReference>
<accession>A0A3A2ZPJ0</accession>
<dbReference type="PROSITE" id="PS50181">
    <property type="entry name" value="FBOX"/>
    <property type="match status" value="1"/>
</dbReference>
<evidence type="ECO:0000313" key="3">
    <source>
        <dbReference type="Proteomes" id="UP000266188"/>
    </source>
</evidence>
<dbReference type="Proteomes" id="UP000266188">
    <property type="component" value="Unassembled WGS sequence"/>
</dbReference>
<reference evidence="3" key="1">
    <citation type="submission" date="2017-02" db="EMBL/GenBank/DDBJ databases">
        <authorList>
            <person name="Tafer H."/>
            <person name="Lopandic K."/>
        </authorList>
    </citation>
    <scope>NUCLEOTIDE SEQUENCE [LARGE SCALE GENOMIC DNA]</scope>
    <source>
        <strain evidence="3">CBS 366.77</strain>
    </source>
</reference>
<comment type="caution">
    <text evidence="2">The sequence shown here is derived from an EMBL/GenBank/DDBJ whole genome shotgun (WGS) entry which is preliminary data.</text>
</comment>
<keyword evidence="3" id="KW-1185">Reference proteome</keyword>
<dbReference type="OrthoDB" id="5273847at2759"/>
<proteinExistence type="predicted"/>
<dbReference type="InterPro" id="IPR001810">
    <property type="entry name" value="F-box_dom"/>
</dbReference>
<name>A0A3A2ZPJ0_9EURO</name>
<gene>
    <name evidence="2" type="ORF">PHISCL_06380</name>
</gene>
<dbReference type="STRING" id="2070753.A0A3A2ZPJ0"/>
<feature type="domain" description="F-box" evidence="1">
    <location>
        <begin position="57"/>
        <end position="103"/>
    </location>
</feature>
<protein>
    <recommendedName>
        <fullName evidence="1">F-box domain-containing protein</fullName>
    </recommendedName>
</protein>